<dbReference type="Proteomes" id="UP000288805">
    <property type="component" value="Unassembled WGS sequence"/>
</dbReference>
<evidence type="ECO:0000313" key="2">
    <source>
        <dbReference type="EMBL" id="RVW24728.1"/>
    </source>
</evidence>
<accession>A0A438CNH4</accession>
<proteinExistence type="predicted"/>
<organism evidence="2 3">
    <name type="scientific">Vitis vinifera</name>
    <name type="common">Grape</name>
    <dbReference type="NCBI Taxonomy" id="29760"/>
    <lineage>
        <taxon>Eukaryota</taxon>
        <taxon>Viridiplantae</taxon>
        <taxon>Streptophyta</taxon>
        <taxon>Embryophyta</taxon>
        <taxon>Tracheophyta</taxon>
        <taxon>Spermatophyta</taxon>
        <taxon>Magnoliopsida</taxon>
        <taxon>eudicotyledons</taxon>
        <taxon>Gunneridae</taxon>
        <taxon>Pentapetalae</taxon>
        <taxon>rosids</taxon>
        <taxon>Vitales</taxon>
        <taxon>Vitaceae</taxon>
        <taxon>Viteae</taxon>
        <taxon>Vitis</taxon>
    </lineage>
</organism>
<feature type="coiled-coil region" evidence="1">
    <location>
        <begin position="1"/>
        <end position="46"/>
    </location>
</feature>
<dbReference type="AlphaFoldDB" id="A0A438CNH4"/>
<comment type="caution">
    <text evidence="2">The sequence shown here is derived from an EMBL/GenBank/DDBJ whole genome shotgun (WGS) entry which is preliminary data.</text>
</comment>
<evidence type="ECO:0000256" key="1">
    <source>
        <dbReference type="SAM" id="Coils"/>
    </source>
</evidence>
<name>A0A438CNH4_VITVI</name>
<keyword evidence="1" id="KW-0175">Coiled coil</keyword>
<evidence type="ECO:0000313" key="3">
    <source>
        <dbReference type="Proteomes" id="UP000288805"/>
    </source>
</evidence>
<protein>
    <submittedName>
        <fullName evidence="2">Putative disease resistance protein</fullName>
    </submittedName>
</protein>
<reference evidence="2 3" key="1">
    <citation type="journal article" date="2018" name="PLoS Genet.">
        <title>Population sequencing reveals clonal diversity and ancestral inbreeding in the grapevine cultivar Chardonnay.</title>
        <authorList>
            <person name="Roach M.J."/>
            <person name="Johnson D.L."/>
            <person name="Bohlmann J."/>
            <person name="van Vuuren H.J."/>
            <person name="Jones S.J."/>
            <person name="Pretorius I.S."/>
            <person name="Schmidt S.A."/>
            <person name="Borneman A.R."/>
        </authorList>
    </citation>
    <scope>NUCLEOTIDE SEQUENCE [LARGE SCALE GENOMIC DNA]</scope>
    <source>
        <strain evidence="3">cv. Chardonnay</strain>
        <tissue evidence="2">Leaf</tissue>
    </source>
</reference>
<dbReference type="EMBL" id="QGNW01002166">
    <property type="protein sequence ID" value="RVW24728.1"/>
    <property type="molecule type" value="Genomic_DNA"/>
</dbReference>
<gene>
    <name evidence="2" type="primary">VvCHDh000804_6</name>
    <name evidence="2" type="ORF">CK203_082183</name>
</gene>
<sequence length="120" mass="13168">MDDLKNVYEDVKEKVTGIQKKRTHGVDGWIQNVEATEKEVNDLLAKGNEEIQKICLGTCCPKNCRASYKIGKMMCGKMDGVAELQSKANFSVVAEPLPSPPVIERPLGKTAGLDSLFDNV</sequence>